<evidence type="ECO:0000313" key="4">
    <source>
        <dbReference type="Proteomes" id="UP001322277"/>
    </source>
</evidence>
<accession>A0AAX4IG12</accession>
<keyword evidence="2" id="KW-0812">Transmembrane</keyword>
<dbReference type="AlphaFoldDB" id="A0AAX4IG12"/>
<dbReference type="InterPro" id="IPR021765">
    <property type="entry name" value="UstYa-like"/>
</dbReference>
<dbReference type="GO" id="GO:0043386">
    <property type="term" value="P:mycotoxin biosynthetic process"/>
    <property type="evidence" value="ECO:0007669"/>
    <property type="project" value="InterPro"/>
</dbReference>
<proteinExistence type="inferred from homology"/>
<dbReference type="EMBL" id="CP137308">
    <property type="protein sequence ID" value="WQF82420.1"/>
    <property type="molecule type" value="Genomic_DNA"/>
</dbReference>
<feature type="transmembrane region" description="Helical" evidence="2">
    <location>
        <begin position="42"/>
        <end position="60"/>
    </location>
</feature>
<dbReference type="RefSeq" id="XP_062779644.1">
    <property type="nucleotide sequence ID" value="XM_062923593.1"/>
</dbReference>
<keyword evidence="2" id="KW-0472">Membrane</keyword>
<dbReference type="PANTHER" id="PTHR33365:SF14">
    <property type="entry name" value="TAT PATHWAY SIGNAL SEQUENCE"/>
    <property type="match status" value="1"/>
</dbReference>
<organism evidence="3 4">
    <name type="scientific">Colletotrichum destructivum</name>
    <dbReference type="NCBI Taxonomy" id="34406"/>
    <lineage>
        <taxon>Eukaryota</taxon>
        <taxon>Fungi</taxon>
        <taxon>Dikarya</taxon>
        <taxon>Ascomycota</taxon>
        <taxon>Pezizomycotina</taxon>
        <taxon>Sordariomycetes</taxon>
        <taxon>Hypocreomycetidae</taxon>
        <taxon>Glomerellales</taxon>
        <taxon>Glomerellaceae</taxon>
        <taxon>Colletotrichum</taxon>
        <taxon>Colletotrichum destructivum species complex</taxon>
    </lineage>
</organism>
<evidence type="ECO:0000256" key="1">
    <source>
        <dbReference type="ARBA" id="ARBA00035112"/>
    </source>
</evidence>
<evidence type="ECO:0000313" key="3">
    <source>
        <dbReference type="EMBL" id="WQF82420.1"/>
    </source>
</evidence>
<dbReference type="GeneID" id="87943937"/>
<comment type="similarity">
    <text evidence="1">Belongs to the ustYa family.</text>
</comment>
<dbReference type="Pfam" id="PF11807">
    <property type="entry name" value="UstYa"/>
    <property type="match status" value="1"/>
</dbReference>
<name>A0AAX4IG12_9PEZI</name>
<dbReference type="PANTHER" id="PTHR33365">
    <property type="entry name" value="YALI0B05434P"/>
    <property type="match status" value="1"/>
</dbReference>
<reference evidence="4" key="1">
    <citation type="journal article" date="2023" name="bioRxiv">
        <title>Complete genome of the Medicago anthracnose fungus, Colletotrichum destructivum, reveals a mini-chromosome-like region within a core chromosome.</title>
        <authorList>
            <person name="Lapalu N."/>
            <person name="Simon A."/>
            <person name="Lu A."/>
            <person name="Plaumann P.-L."/>
            <person name="Amselem J."/>
            <person name="Pigne S."/>
            <person name="Auger A."/>
            <person name="Koch C."/>
            <person name="Dallery J.-F."/>
            <person name="O'Connell R.J."/>
        </authorList>
    </citation>
    <scope>NUCLEOTIDE SEQUENCE [LARGE SCALE GENOMIC DNA]</scope>
    <source>
        <strain evidence="4">CBS 520.97</strain>
    </source>
</reference>
<sequence>MVETVCVLVSQKDRLLPVDIESRIQQRFLFSKRQRNSLLKDIALLCSMFLSVVLLGALITDKPSLQQCIKSTSAYSPLLDRYHVDLSPRLSTNSSLEPGATPSIYRQPPSPEVDAAWSRVTSTHLFPLRRDEVIKMGKDPDFVALMPEEFGFGEGLHAGFMDVFHKIHCLDVLRREAHRQGFLSDYYGASTKSPLGQAHVDHCIYILLDRLMCKPNMQIIPYIWLENHPTPTPDFINTEVC</sequence>
<evidence type="ECO:0000256" key="2">
    <source>
        <dbReference type="SAM" id="Phobius"/>
    </source>
</evidence>
<gene>
    <name evidence="3" type="ORF">CDEST_07434</name>
</gene>
<dbReference type="KEGG" id="cdet:87943937"/>
<protein>
    <submittedName>
        <fullName evidence="3">Mycotoxin biosynthesis protein UstYa</fullName>
    </submittedName>
</protein>
<dbReference type="Proteomes" id="UP001322277">
    <property type="component" value="Chromosome 4"/>
</dbReference>
<keyword evidence="2" id="KW-1133">Transmembrane helix</keyword>
<keyword evidence="4" id="KW-1185">Reference proteome</keyword>